<keyword evidence="2" id="KW-1185">Reference proteome</keyword>
<proteinExistence type="predicted"/>
<name>A0ABT9HW55_9GAMM</name>
<dbReference type="Pfam" id="PF04077">
    <property type="entry name" value="DsrH"/>
    <property type="match status" value="1"/>
</dbReference>
<organism evidence="1 2">
    <name type="scientific">Rheinheimera baltica</name>
    <dbReference type="NCBI Taxonomy" id="67576"/>
    <lineage>
        <taxon>Bacteria</taxon>
        <taxon>Pseudomonadati</taxon>
        <taxon>Pseudomonadota</taxon>
        <taxon>Gammaproteobacteria</taxon>
        <taxon>Chromatiales</taxon>
        <taxon>Chromatiaceae</taxon>
        <taxon>Rheinheimera</taxon>
    </lineage>
</organism>
<evidence type="ECO:0000313" key="2">
    <source>
        <dbReference type="Proteomes" id="UP001231109"/>
    </source>
</evidence>
<accession>A0ABT9HW55</accession>
<dbReference type="Proteomes" id="UP001231109">
    <property type="component" value="Unassembled WGS sequence"/>
</dbReference>
<gene>
    <name evidence="1" type="ORF">ORJ04_05320</name>
</gene>
<comment type="caution">
    <text evidence="1">The sequence shown here is derived from an EMBL/GenBank/DDBJ whole genome shotgun (WGS) entry which is preliminary data.</text>
</comment>
<dbReference type="InterPro" id="IPR027396">
    <property type="entry name" value="DsrEFH-like"/>
</dbReference>
<dbReference type="EMBL" id="JAPJDZ010000008">
    <property type="protein sequence ID" value="MDP5135365.1"/>
    <property type="molecule type" value="Genomic_DNA"/>
</dbReference>
<protein>
    <submittedName>
        <fullName evidence="1">DsrH/TusB family sulfur metabolism protein</fullName>
    </submittedName>
</protein>
<reference evidence="1 2" key="1">
    <citation type="submission" date="2022-11" db="EMBL/GenBank/DDBJ databases">
        <title>Viruses from the air-sea interface of a natural surface slick.</title>
        <authorList>
            <person name="Rahlff J."/>
            <person name="Holmfeldt K."/>
        </authorList>
    </citation>
    <scope>NUCLEOTIDE SEQUENCE [LARGE SCALE GENOMIC DNA]</scope>
    <source>
        <strain evidence="1 2">SMS4</strain>
    </source>
</reference>
<dbReference type="Gene3D" id="3.40.1260.10">
    <property type="entry name" value="DsrEFH-like"/>
    <property type="match status" value="1"/>
</dbReference>
<dbReference type="RefSeq" id="WP_027670157.1">
    <property type="nucleotide sequence ID" value="NZ_JAPJDY010000011.1"/>
</dbReference>
<evidence type="ECO:0000313" key="1">
    <source>
        <dbReference type="EMBL" id="MDP5135365.1"/>
    </source>
</evidence>
<dbReference type="InterPro" id="IPR007215">
    <property type="entry name" value="Sulphur_relay_TusB/DsrH"/>
</dbReference>
<dbReference type="SUPFAM" id="SSF75169">
    <property type="entry name" value="DsrEFH-like"/>
    <property type="match status" value="1"/>
</dbReference>
<sequence>MKLISIISPTINLANLAQVCAVTDAILLRQDAVYLCLRNDISWPTTQRYALDSDIYVRHVLVPEDIVVVTAKQWLELTINAKQNLLWQN</sequence>